<dbReference type="Gene3D" id="1.20.58.310">
    <property type="entry name" value="Polyphosphate kinase N-terminal domain"/>
    <property type="match status" value="1"/>
</dbReference>
<keyword evidence="6" id="KW-0460">Magnesium</keyword>
<dbReference type="PANTHER" id="PTHR30218:SF0">
    <property type="entry name" value="POLYPHOSPHATE KINASE"/>
    <property type="match status" value="1"/>
</dbReference>
<dbReference type="Pfam" id="PF13090">
    <property type="entry name" value="PP_kinase_C"/>
    <property type="match status" value="1"/>
</dbReference>
<evidence type="ECO:0000313" key="9">
    <source>
        <dbReference type="EMBL" id="MCW3787405.1"/>
    </source>
</evidence>
<dbReference type="GO" id="GO:0006799">
    <property type="term" value="P:polyphosphate biosynthetic process"/>
    <property type="evidence" value="ECO:0007669"/>
    <property type="project" value="InterPro"/>
</dbReference>
<evidence type="ECO:0000259" key="8">
    <source>
        <dbReference type="PROSITE" id="PS50035"/>
    </source>
</evidence>
<dbReference type="Pfam" id="PF17941">
    <property type="entry name" value="PP_kinase_C_1"/>
    <property type="match status" value="1"/>
</dbReference>
<dbReference type="InterPro" id="IPR041108">
    <property type="entry name" value="PP_kinase_C_1"/>
</dbReference>
<dbReference type="InterPro" id="IPR001736">
    <property type="entry name" value="PLipase_D/transphosphatidylase"/>
</dbReference>
<dbReference type="GO" id="GO:0009358">
    <property type="term" value="C:polyphosphate kinase complex"/>
    <property type="evidence" value="ECO:0007669"/>
    <property type="project" value="InterPro"/>
</dbReference>
<protein>
    <recommendedName>
        <fullName evidence="7">Polyphosphate kinase</fullName>
        <ecNumber evidence="7">2.7.4.1</ecNumber>
    </recommendedName>
</protein>
<evidence type="ECO:0000256" key="6">
    <source>
        <dbReference type="ARBA" id="ARBA00022842"/>
    </source>
</evidence>
<comment type="PTM">
    <text evidence="7">An intermediate of this reaction is the autophosphorylated ppk in which a phosphate is covalently linked to a histidine residue through a N-P bond.</text>
</comment>
<dbReference type="InterPro" id="IPR025200">
    <property type="entry name" value="PPK_C_dom2"/>
</dbReference>
<dbReference type="SUPFAM" id="SSF143724">
    <property type="entry name" value="PHP14-like"/>
    <property type="match status" value="1"/>
</dbReference>
<dbReference type="Pfam" id="PF13089">
    <property type="entry name" value="PP_kinase_N"/>
    <property type="match status" value="1"/>
</dbReference>
<comment type="caution">
    <text evidence="9">The sequence shown here is derived from an EMBL/GenBank/DDBJ whole genome shotgun (WGS) entry which is preliminary data.</text>
</comment>
<accession>A0AAE3M6A4</accession>
<dbReference type="SUPFAM" id="SSF140356">
    <property type="entry name" value="PPK N-terminal domain-like"/>
    <property type="match status" value="1"/>
</dbReference>
<dbReference type="SUPFAM" id="SSF56024">
    <property type="entry name" value="Phospholipase D/nuclease"/>
    <property type="match status" value="2"/>
</dbReference>
<comment type="function">
    <text evidence="7">Catalyzes the reversible transfer of the terminal phosphate of ATP to form a long-chain polyphosphate (polyP).</text>
</comment>
<dbReference type="NCBIfam" id="NF003917">
    <property type="entry name" value="PRK05443.1-1"/>
    <property type="match status" value="1"/>
</dbReference>
<feature type="domain" description="PLD phosphodiesterase" evidence="8">
    <location>
        <begin position="413"/>
        <end position="447"/>
    </location>
</feature>
<dbReference type="GO" id="GO:0005524">
    <property type="term" value="F:ATP binding"/>
    <property type="evidence" value="ECO:0007669"/>
    <property type="project" value="UniProtKB-KW"/>
</dbReference>
<sequence length="665" mass="78185">MKYIDRDLSWVSFNARILQEIADQSIPLMERLNFIAIYSSNLEEFYKVRVASHRFEQKYNGDKKNKFGYRPSYVLQQINTIVSEQQEKLGNIFYTEIIPGMEKEGITFLHQNLSTADINLVSEYFDQHLKDQFSLFDITNEPKVELKNQVIYLYFITDKKQYLLELDYDKWGRFIMLSQHNDQYKIVQLDDIFKYNVSKYLDNNVEIYAIKISRDAELYIDEEQDEDIVKKIQKSLKKRETGLPCRLLFNENIPFKHINNLRKKMGLDMTSLIPGGKYHNFYDFFSFPTFNNKPHLYRNKPDYIPCPELQDSKDYFNTLAHEDIFLSYPYQSFEYVITLLNNAASDPDVTEINITLYRVNKNSKVCEALERAAQNGKKVFMLCEVLARFDEESNIYWGERLERAGATVKYGIKNLKVHAKTFLIKRRENNKLNYYAYIGTGNLNEKTAKLYADHAILTSDTRYTNDIDEVFNFLKDELYQPKFNHLLVAPFTLQSTIDALIDQEIAHAKQGFTARMMIKLNSLEDPVMIDKIRLAGDNGVKIDMVVRGICCYYPLTKKQKQNIKIISVIDQFLEHTRIYHFYNNGNPQTYLASADWMTRNLYKRIEVAFPVFKQKDQNLLCEEINYQLNDNLKGRIISNGGENIYVSGNNIKSSQLKMFDLVQQQ</sequence>
<dbReference type="PROSITE" id="PS50035">
    <property type="entry name" value="PLD"/>
    <property type="match status" value="1"/>
</dbReference>
<keyword evidence="5" id="KW-0067">ATP-binding</keyword>
<evidence type="ECO:0000256" key="5">
    <source>
        <dbReference type="ARBA" id="ARBA00022840"/>
    </source>
</evidence>
<dbReference type="Proteomes" id="UP001209229">
    <property type="component" value="Unassembled WGS sequence"/>
</dbReference>
<evidence type="ECO:0000256" key="2">
    <source>
        <dbReference type="ARBA" id="ARBA00022679"/>
    </source>
</evidence>
<dbReference type="InterPro" id="IPR036832">
    <property type="entry name" value="PPK_N_dom_sf"/>
</dbReference>
<keyword evidence="10" id="KW-1185">Reference proteome</keyword>
<gene>
    <name evidence="9" type="primary">ppk1</name>
    <name evidence="9" type="ORF">OM075_13075</name>
</gene>
<evidence type="ECO:0000256" key="1">
    <source>
        <dbReference type="ARBA" id="ARBA00022553"/>
    </source>
</evidence>
<dbReference type="InterPro" id="IPR036830">
    <property type="entry name" value="PP_kinase_middle_dom_sf"/>
</dbReference>
<evidence type="ECO:0000256" key="3">
    <source>
        <dbReference type="ARBA" id="ARBA00022741"/>
    </source>
</evidence>
<dbReference type="InterPro" id="IPR024953">
    <property type="entry name" value="PP_kinase_middle"/>
</dbReference>
<dbReference type="Pfam" id="PF02503">
    <property type="entry name" value="PP_kinase"/>
    <property type="match status" value="1"/>
</dbReference>
<proteinExistence type="inferred from homology"/>
<dbReference type="EMBL" id="JAPDPJ010000029">
    <property type="protein sequence ID" value="MCW3787405.1"/>
    <property type="molecule type" value="Genomic_DNA"/>
</dbReference>
<organism evidence="9 10">
    <name type="scientific">Plebeiibacterium sediminum</name>
    <dbReference type="NCBI Taxonomy" id="2992112"/>
    <lineage>
        <taxon>Bacteria</taxon>
        <taxon>Pseudomonadati</taxon>
        <taxon>Bacteroidota</taxon>
        <taxon>Bacteroidia</taxon>
        <taxon>Marinilabiliales</taxon>
        <taxon>Marinilabiliaceae</taxon>
        <taxon>Plebeiibacterium</taxon>
    </lineage>
</organism>
<dbReference type="EC" id="2.7.4.1" evidence="7"/>
<comment type="similarity">
    <text evidence="7">Belongs to the polyphosphate kinase 1 (PPK1) family.</text>
</comment>
<dbReference type="PIRSF" id="PIRSF015589">
    <property type="entry name" value="PP_kinase"/>
    <property type="match status" value="1"/>
</dbReference>
<dbReference type="Gene3D" id="3.30.870.10">
    <property type="entry name" value="Endonuclease Chain A"/>
    <property type="match status" value="2"/>
</dbReference>
<name>A0AAE3M6A4_9BACT</name>
<reference evidence="9" key="1">
    <citation type="submission" date="2022-10" db="EMBL/GenBank/DDBJ databases">
        <authorList>
            <person name="Yu W.X."/>
        </authorList>
    </citation>
    <scope>NUCLEOTIDE SEQUENCE</scope>
    <source>
        <strain evidence="9">AAT</strain>
    </source>
</reference>
<dbReference type="GO" id="GO:0008976">
    <property type="term" value="F:polyphosphate kinase activity"/>
    <property type="evidence" value="ECO:0007669"/>
    <property type="project" value="UniProtKB-EC"/>
</dbReference>
<keyword evidence="1 7" id="KW-0597">Phosphoprotein</keyword>
<dbReference type="InterPro" id="IPR025198">
    <property type="entry name" value="PPK_N_dom"/>
</dbReference>
<keyword evidence="3" id="KW-0547">Nucleotide-binding</keyword>
<dbReference type="PANTHER" id="PTHR30218">
    <property type="entry name" value="POLYPHOSPHATE KINASE"/>
    <property type="match status" value="1"/>
</dbReference>
<dbReference type="AlphaFoldDB" id="A0AAE3M6A4"/>
<evidence type="ECO:0000256" key="7">
    <source>
        <dbReference type="RuleBase" id="RU003800"/>
    </source>
</evidence>
<dbReference type="NCBIfam" id="TIGR03705">
    <property type="entry name" value="poly_P_kin"/>
    <property type="match status" value="1"/>
</dbReference>
<dbReference type="InterPro" id="IPR003414">
    <property type="entry name" value="PP_kinase"/>
</dbReference>
<evidence type="ECO:0000256" key="4">
    <source>
        <dbReference type="ARBA" id="ARBA00022777"/>
    </source>
</evidence>
<dbReference type="RefSeq" id="WP_301190970.1">
    <property type="nucleotide sequence ID" value="NZ_JAPDPJ010000029.1"/>
</dbReference>
<keyword evidence="2 7" id="KW-0808">Transferase</keyword>
<keyword evidence="4 9" id="KW-0418">Kinase</keyword>
<evidence type="ECO:0000313" key="10">
    <source>
        <dbReference type="Proteomes" id="UP001209229"/>
    </source>
</evidence>
<dbReference type="Gene3D" id="3.30.1840.10">
    <property type="entry name" value="Polyphosphate kinase middle domain"/>
    <property type="match status" value="1"/>
</dbReference>
<comment type="catalytic activity">
    <reaction evidence="7">
        <text>[phosphate](n) + ATP = [phosphate](n+1) + ADP</text>
        <dbReference type="Rhea" id="RHEA:19573"/>
        <dbReference type="Rhea" id="RHEA-COMP:9859"/>
        <dbReference type="Rhea" id="RHEA-COMP:14280"/>
        <dbReference type="ChEBI" id="CHEBI:16838"/>
        <dbReference type="ChEBI" id="CHEBI:30616"/>
        <dbReference type="ChEBI" id="CHEBI:456216"/>
        <dbReference type="EC" id="2.7.4.1"/>
    </reaction>
</comment>